<gene>
    <name evidence="9" type="primary">dppD</name>
    <name evidence="9" type="ORF">W822_07960</name>
</gene>
<protein>
    <submittedName>
        <fullName evidence="9">Peptide ABC transporter ATP-binding protein</fullName>
    </submittedName>
</protein>
<name>V8QUS6_9BURK</name>
<dbReference type="PATRIC" id="fig|1424334.3.peg.1593"/>
<dbReference type="PROSITE" id="PS00211">
    <property type="entry name" value="ABC_TRANSPORTER_1"/>
    <property type="match status" value="1"/>
</dbReference>
<dbReference type="SUPFAM" id="SSF52540">
    <property type="entry name" value="P-loop containing nucleoside triphosphate hydrolases"/>
    <property type="match status" value="1"/>
</dbReference>
<evidence type="ECO:0000256" key="5">
    <source>
        <dbReference type="ARBA" id="ARBA00022741"/>
    </source>
</evidence>
<comment type="caution">
    <text evidence="9">The sequence shown here is derived from an EMBL/GenBank/DDBJ whole genome shotgun (WGS) entry which is preliminary data.</text>
</comment>
<evidence type="ECO:0000256" key="1">
    <source>
        <dbReference type="ARBA" id="ARBA00004417"/>
    </source>
</evidence>
<dbReference type="PROSITE" id="PS50893">
    <property type="entry name" value="ABC_TRANSPORTER_2"/>
    <property type="match status" value="1"/>
</dbReference>
<dbReference type="PANTHER" id="PTHR43297:SF2">
    <property type="entry name" value="DIPEPTIDE TRANSPORT ATP-BINDING PROTEIN DPPD"/>
    <property type="match status" value="1"/>
</dbReference>
<keyword evidence="7" id="KW-0472">Membrane</keyword>
<dbReference type="eggNOG" id="COG0444">
    <property type="taxonomic scope" value="Bacteria"/>
</dbReference>
<dbReference type="GO" id="GO:0055085">
    <property type="term" value="P:transmembrane transport"/>
    <property type="evidence" value="ECO:0007669"/>
    <property type="project" value="UniProtKB-ARBA"/>
</dbReference>
<dbReference type="InterPro" id="IPR003439">
    <property type="entry name" value="ABC_transporter-like_ATP-bd"/>
</dbReference>
<evidence type="ECO:0000259" key="8">
    <source>
        <dbReference type="PROSITE" id="PS50893"/>
    </source>
</evidence>
<dbReference type="InterPro" id="IPR050388">
    <property type="entry name" value="ABC_Ni/Peptide_Import"/>
</dbReference>
<dbReference type="CDD" id="cd03257">
    <property type="entry name" value="ABC_NikE_OppD_transporters"/>
    <property type="match status" value="1"/>
</dbReference>
<sequence length="346" mass="37399">MTVKPKPVDMPAPAGQSDNPPLLAIRDLSLRFRTYGGYVHALRQVSLHIARGETLAIVGESGSGKSVTSQAIMGLLPRSTAQITGGSILFEERELTTLKPAQWRQLQGRRIALIFQDPMTALNPTLTIGEQMTEGVRRHLHYTVSQARDKAIQMLELVGISSPEQRLRQFPHELSGGMRQRIVIAIALMCDPDLLIADEPTTALDVTIQAQILALFADIQAHTGVAIMLITHDLGVVAGIADRVTVMYAGQCVETADVHTLFSDPAHPYTQALLASVPRLDMPAASLKAIAGQPPDLFAPPAGCAFAARCAHALRVCSQIEPPVTGLSDQGWVRCWLQDPRAPRPA</sequence>
<dbReference type="AlphaFoldDB" id="V8QUS6"/>
<reference evidence="9 10" key="1">
    <citation type="journal article" date="2014" name="Genome Announc.">
        <title>Draft Genome Sequence of Advenella kashmirensis Strain W13003, a Polycyclic Aromatic Hydrocarbon-Degrading Bacterium.</title>
        <authorList>
            <person name="Wang X."/>
            <person name="Jin D."/>
            <person name="Zhou L."/>
            <person name="Wu L."/>
            <person name="An W."/>
            <person name="Zhao L."/>
        </authorList>
    </citation>
    <scope>NUCLEOTIDE SEQUENCE [LARGE SCALE GENOMIC DNA]</scope>
    <source>
        <strain evidence="9 10">W13003</strain>
    </source>
</reference>
<keyword evidence="4" id="KW-1003">Cell membrane</keyword>
<dbReference type="FunFam" id="3.40.50.300:FF:000016">
    <property type="entry name" value="Oligopeptide ABC transporter ATP-binding component"/>
    <property type="match status" value="1"/>
</dbReference>
<dbReference type="InterPro" id="IPR027417">
    <property type="entry name" value="P-loop_NTPase"/>
</dbReference>
<dbReference type="STRING" id="1424334.W822_07960"/>
<dbReference type="InterPro" id="IPR017871">
    <property type="entry name" value="ABC_transporter-like_CS"/>
</dbReference>
<evidence type="ECO:0000256" key="6">
    <source>
        <dbReference type="ARBA" id="ARBA00022840"/>
    </source>
</evidence>
<organism evidence="9 10">
    <name type="scientific">Advenella kashmirensis W13003</name>
    <dbReference type="NCBI Taxonomy" id="1424334"/>
    <lineage>
        <taxon>Bacteria</taxon>
        <taxon>Pseudomonadati</taxon>
        <taxon>Pseudomonadota</taxon>
        <taxon>Betaproteobacteria</taxon>
        <taxon>Burkholderiales</taxon>
        <taxon>Alcaligenaceae</taxon>
    </lineage>
</organism>
<keyword evidence="3" id="KW-0813">Transport</keyword>
<dbReference type="Pfam" id="PF00005">
    <property type="entry name" value="ABC_tran"/>
    <property type="match status" value="1"/>
</dbReference>
<dbReference type="InterPro" id="IPR013563">
    <property type="entry name" value="Oligopep_ABC_C"/>
</dbReference>
<dbReference type="GO" id="GO:0005524">
    <property type="term" value="F:ATP binding"/>
    <property type="evidence" value="ECO:0007669"/>
    <property type="project" value="UniProtKB-KW"/>
</dbReference>
<dbReference type="HOGENOM" id="CLU_000604_1_23_4"/>
<dbReference type="EMBL" id="AYXT01000009">
    <property type="protein sequence ID" value="ETF02769.1"/>
    <property type="molecule type" value="Genomic_DNA"/>
</dbReference>
<dbReference type="SMART" id="SM00382">
    <property type="entry name" value="AAA"/>
    <property type="match status" value="1"/>
</dbReference>
<dbReference type="InterPro" id="IPR003593">
    <property type="entry name" value="AAA+_ATPase"/>
</dbReference>
<dbReference type="GO" id="GO:0015833">
    <property type="term" value="P:peptide transport"/>
    <property type="evidence" value="ECO:0007669"/>
    <property type="project" value="InterPro"/>
</dbReference>
<evidence type="ECO:0000256" key="3">
    <source>
        <dbReference type="ARBA" id="ARBA00022448"/>
    </source>
</evidence>
<evidence type="ECO:0000313" key="10">
    <source>
        <dbReference type="Proteomes" id="UP000018733"/>
    </source>
</evidence>
<dbReference type="PANTHER" id="PTHR43297">
    <property type="entry name" value="OLIGOPEPTIDE TRANSPORT ATP-BINDING PROTEIN APPD"/>
    <property type="match status" value="1"/>
</dbReference>
<dbReference type="Proteomes" id="UP000018733">
    <property type="component" value="Unassembled WGS sequence"/>
</dbReference>
<accession>V8QUS6</accession>
<keyword evidence="10" id="KW-1185">Reference proteome</keyword>
<evidence type="ECO:0000256" key="4">
    <source>
        <dbReference type="ARBA" id="ARBA00022475"/>
    </source>
</evidence>
<feature type="domain" description="ABC transporter" evidence="8">
    <location>
        <begin position="25"/>
        <end position="274"/>
    </location>
</feature>
<comment type="similarity">
    <text evidence="2">Belongs to the ABC transporter superfamily.</text>
</comment>
<dbReference type="NCBIfam" id="TIGR01727">
    <property type="entry name" value="oligo_HPY"/>
    <property type="match status" value="1"/>
</dbReference>
<dbReference type="Pfam" id="PF08352">
    <property type="entry name" value="oligo_HPY"/>
    <property type="match status" value="1"/>
</dbReference>
<proteinExistence type="inferred from homology"/>
<keyword evidence="5" id="KW-0547">Nucleotide-binding</keyword>
<dbReference type="Gene3D" id="3.40.50.300">
    <property type="entry name" value="P-loop containing nucleotide triphosphate hydrolases"/>
    <property type="match status" value="1"/>
</dbReference>
<comment type="subcellular location">
    <subcellularLocation>
        <location evidence="1">Cell inner membrane</location>
        <topology evidence="1">Peripheral membrane protein</topology>
    </subcellularLocation>
</comment>
<evidence type="ECO:0000256" key="7">
    <source>
        <dbReference type="ARBA" id="ARBA00023136"/>
    </source>
</evidence>
<evidence type="ECO:0000313" key="9">
    <source>
        <dbReference type="EMBL" id="ETF02769.1"/>
    </source>
</evidence>
<evidence type="ECO:0000256" key="2">
    <source>
        <dbReference type="ARBA" id="ARBA00005417"/>
    </source>
</evidence>
<keyword evidence="6 9" id="KW-0067">ATP-binding</keyword>
<dbReference type="GO" id="GO:0005886">
    <property type="term" value="C:plasma membrane"/>
    <property type="evidence" value="ECO:0007669"/>
    <property type="project" value="UniProtKB-SubCell"/>
</dbReference>
<dbReference type="GO" id="GO:0016887">
    <property type="term" value="F:ATP hydrolysis activity"/>
    <property type="evidence" value="ECO:0007669"/>
    <property type="project" value="InterPro"/>
</dbReference>